<dbReference type="Proteomes" id="UP000198703">
    <property type="component" value="Unassembled WGS sequence"/>
</dbReference>
<evidence type="ECO:0000256" key="1">
    <source>
        <dbReference type="SAM" id="MobiDB-lite"/>
    </source>
</evidence>
<keyword evidence="3" id="KW-1185">Reference proteome</keyword>
<reference evidence="2 3" key="1">
    <citation type="submission" date="2016-10" db="EMBL/GenBank/DDBJ databases">
        <authorList>
            <person name="de Groot N.N."/>
        </authorList>
    </citation>
    <scope>NUCLEOTIDE SEQUENCE [LARGE SCALE GENOMIC DNA]</scope>
    <source>
        <strain evidence="2 3">DSM 15345</strain>
    </source>
</reference>
<evidence type="ECO:0000313" key="2">
    <source>
        <dbReference type="EMBL" id="SEA99429.1"/>
    </source>
</evidence>
<proteinExistence type="predicted"/>
<evidence type="ECO:0000313" key="3">
    <source>
        <dbReference type="Proteomes" id="UP000198703"/>
    </source>
</evidence>
<feature type="region of interest" description="Disordered" evidence="1">
    <location>
        <begin position="125"/>
        <end position="145"/>
    </location>
</feature>
<name>A0A1H4FPY7_9RHOB</name>
<sequence>MATAIRWTPSSGARIGVGELLARVDAFCFTGRAPQTLHVTTLALGALAIGRVRSSGHEIALAEPDRVSFIAPLRGAIRTEARGRALDARADETLYLREGPRRTEVVPPAAGGAYAAAIVLAPAPRRPGAAPPRRARVGAGLRRRSRHARLRGASALVSRRA</sequence>
<feature type="compositionally biased region" description="Basic residues" evidence="1">
    <location>
        <begin position="133"/>
        <end position="145"/>
    </location>
</feature>
<accession>A0A1H4FPY7</accession>
<dbReference type="AlphaFoldDB" id="A0A1H4FPY7"/>
<organism evidence="2 3">
    <name type="scientific">Rubrimonas cliftonensis</name>
    <dbReference type="NCBI Taxonomy" id="89524"/>
    <lineage>
        <taxon>Bacteria</taxon>
        <taxon>Pseudomonadati</taxon>
        <taxon>Pseudomonadota</taxon>
        <taxon>Alphaproteobacteria</taxon>
        <taxon>Rhodobacterales</taxon>
        <taxon>Paracoccaceae</taxon>
        <taxon>Rubrimonas</taxon>
    </lineage>
</organism>
<dbReference type="RefSeq" id="WP_175479024.1">
    <property type="nucleotide sequence ID" value="NZ_FNQM01000026.1"/>
</dbReference>
<dbReference type="EMBL" id="FNQM01000026">
    <property type="protein sequence ID" value="SEA99429.1"/>
    <property type="molecule type" value="Genomic_DNA"/>
</dbReference>
<evidence type="ECO:0008006" key="4">
    <source>
        <dbReference type="Google" id="ProtNLM"/>
    </source>
</evidence>
<dbReference type="STRING" id="89524.SAMN05444370_12636"/>
<gene>
    <name evidence="2" type="ORF">SAMN05444370_12636</name>
</gene>
<protein>
    <recommendedName>
        <fullName evidence="4">Transcription regulator HTH AraC- type ligand binding domain-containing protein</fullName>
    </recommendedName>
</protein>